<gene>
    <name evidence="1" type="ORF">AW09_003510</name>
</gene>
<accession>A0A080LSH3</accession>
<dbReference type="EMBL" id="JDVG02000557">
    <property type="protein sequence ID" value="KFB71347.1"/>
    <property type="molecule type" value="Genomic_DNA"/>
</dbReference>
<evidence type="ECO:0000313" key="1">
    <source>
        <dbReference type="EMBL" id="KFB71347.1"/>
    </source>
</evidence>
<sequence>MTTVHVGAVTRRVVLIQLHIAQQPGAGVASLEQIVTEDAILRKARAQRLLEGIDVIDSLADERAFAEHILVDIRGYPRVRVDARLATVQSRIARAIRPRQTDRHARLQNAVAGGDPPFRRVVIGTVERVRHGANELPRRVARQLRIGVQGDHVPDVGQYSGVADDERETVLGARTQQRVQCPQLAALALVSHPGAVVRIP</sequence>
<protein>
    <submittedName>
        <fullName evidence="1">Uncharacterized protein</fullName>
    </submittedName>
</protein>
<name>A0A080LSH3_9PROT</name>
<reference evidence="1 2" key="1">
    <citation type="submission" date="2014-02" db="EMBL/GenBank/DDBJ databases">
        <title>Expanding our view of genomic diversity in Candidatus Accumulibacter clades.</title>
        <authorList>
            <person name="Skennerton C.T."/>
            <person name="Barr J.J."/>
            <person name="Slater F.R."/>
            <person name="Bond P.L."/>
            <person name="Tyson G.W."/>
        </authorList>
    </citation>
    <scope>NUCLEOTIDE SEQUENCE [LARGE SCALE GENOMIC DNA]</scope>
    <source>
        <strain evidence="2">BA-91</strain>
    </source>
</reference>
<organism evidence="1 2">
    <name type="scientific">Candidatus Accumulibacter phosphatis</name>
    <dbReference type="NCBI Taxonomy" id="327160"/>
    <lineage>
        <taxon>Bacteria</taxon>
        <taxon>Pseudomonadati</taxon>
        <taxon>Pseudomonadota</taxon>
        <taxon>Betaproteobacteria</taxon>
        <taxon>Candidatus Accumulibacter</taxon>
    </lineage>
</organism>
<comment type="caution">
    <text evidence="1">The sequence shown here is derived from an EMBL/GenBank/DDBJ whole genome shotgun (WGS) entry which is preliminary data.</text>
</comment>
<evidence type="ECO:0000313" key="2">
    <source>
        <dbReference type="Proteomes" id="UP000020077"/>
    </source>
</evidence>
<dbReference type="Proteomes" id="UP000020077">
    <property type="component" value="Unassembled WGS sequence"/>
</dbReference>
<proteinExistence type="predicted"/>
<dbReference type="AlphaFoldDB" id="A0A080LSH3"/>